<dbReference type="EMBL" id="JAPNUD010000109">
    <property type="protein sequence ID" value="MDA0644757.1"/>
    <property type="molecule type" value="Genomic_DNA"/>
</dbReference>
<keyword evidence="1" id="KW-0175">Coiled coil</keyword>
<evidence type="ECO:0000256" key="1">
    <source>
        <dbReference type="SAM" id="Coils"/>
    </source>
</evidence>
<protein>
    <recommendedName>
        <fullName evidence="3">ARB-07466-like C-terminal domain-containing protein</fullName>
    </recommendedName>
</protein>
<feature type="signal peptide" evidence="2">
    <location>
        <begin position="1"/>
        <end position="31"/>
    </location>
</feature>
<organism evidence="4 5">
    <name type="scientific">Nonomuraea ferruginea</name>
    <dbReference type="NCBI Taxonomy" id="46174"/>
    <lineage>
        <taxon>Bacteria</taxon>
        <taxon>Bacillati</taxon>
        <taxon>Actinomycetota</taxon>
        <taxon>Actinomycetes</taxon>
        <taxon>Streptosporangiales</taxon>
        <taxon>Streptosporangiaceae</taxon>
        <taxon>Nonomuraea</taxon>
    </lineage>
</organism>
<keyword evidence="2" id="KW-0732">Signal</keyword>
<evidence type="ECO:0000256" key="2">
    <source>
        <dbReference type="SAM" id="SignalP"/>
    </source>
</evidence>
<dbReference type="RefSeq" id="WP_271278626.1">
    <property type="nucleotide sequence ID" value="NZ_BAABFD010000027.1"/>
</dbReference>
<feature type="chain" id="PRO_5047255479" description="ARB-07466-like C-terminal domain-containing protein" evidence="2">
    <location>
        <begin position="32"/>
        <end position="320"/>
    </location>
</feature>
<comment type="caution">
    <text evidence="4">The sequence shown here is derived from an EMBL/GenBank/DDBJ whole genome shotgun (WGS) entry which is preliminary data.</text>
</comment>
<feature type="coiled-coil region" evidence="1">
    <location>
        <begin position="123"/>
        <end position="182"/>
    </location>
</feature>
<reference evidence="4 5" key="1">
    <citation type="submission" date="2022-11" db="EMBL/GenBank/DDBJ databases">
        <title>Nonomuraea corallina sp. nov., a new species of the genus Nonomuraea isolated from sea side sediment in Thai sea.</title>
        <authorList>
            <person name="Ngamcharungchit C."/>
            <person name="Matsumoto A."/>
            <person name="Suriyachadkun C."/>
            <person name="Panbangred W."/>
            <person name="Inahashi Y."/>
            <person name="Intra B."/>
        </authorList>
    </citation>
    <scope>NUCLEOTIDE SEQUENCE [LARGE SCALE GENOMIC DNA]</scope>
    <source>
        <strain evidence="4 5">DSM 43553</strain>
    </source>
</reference>
<evidence type="ECO:0000259" key="3">
    <source>
        <dbReference type="Pfam" id="PF26571"/>
    </source>
</evidence>
<dbReference type="Proteomes" id="UP001212498">
    <property type="component" value="Unassembled WGS sequence"/>
</dbReference>
<dbReference type="InterPro" id="IPR058593">
    <property type="entry name" value="ARB_07466-like_C"/>
</dbReference>
<feature type="coiled-coil region" evidence="1">
    <location>
        <begin position="37"/>
        <end position="99"/>
    </location>
</feature>
<feature type="domain" description="ARB-07466-like C-terminal" evidence="3">
    <location>
        <begin position="207"/>
        <end position="312"/>
    </location>
</feature>
<sequence length="320" mass="34378">MAAASPAHLAIGFVTAAAVLFAPALTTSAAADPKPGEQQLRKELKQLNAKVDKLIERYNLKRVELAEARKAAEEAGKRLATAEQTLSSAEDRVAELALLQYQSGGMQLPSLIQLPDGRNAALLAQLTAEQQALVDKVAEARDETKKAADEATALTKEIESDAAEVAGQREEAEGVIKDIEKKLEDLVPIATGRRSDGTWAPQLPSGADNITPRTRLMKTEIAKNFALPFSVGCFRSGSSGEHPLGRACDFMMSSGGSMPSGTNTALGDRIAEWAVQNRGKLGVKYVIWKQRINHGSGWSGMSDRGSITENHFDHVHISMH</sequence>
<gene>
    <name evidence="4" type="ORF">OUY24_29360</name>
</gene>
<proteinExistence type="predicted"/>
<name>A0ABT4T5H4_9ACTN</name>
<evidence type="ECO:0000313" key="4">
    <source>
        <dbReference type="EMBL" id="MDA0644757.1"/>
    </source>
</evidence>
<dbReference type="Pfam" id="PF26571">
    <property type="entry name" value="VldE"/>
    <property type="match status" value="1"/>
</dbReference>
<accession>A0ABT4T5H4</accession>
<keyword evidence="5" id="KW-1185">Reference proteome</keyword>
<evidence type="ECO:0000313" key="5">
    <source>
        <dbReference type="Proteomes" id="UP001212498"/>
    </source>
</evidence>